<comment type="cofactor">
    <cofactor evidence="9">
        <name>Zn(2+)</name>
        <dbReference type="ChEBI" id="CHEBI:29105"/>
    </cofactor>
    <text evidence="9">Binds 1 zinc ion per subunit.</text>
</comment>
<comment type="similarity">
    <text evidence="1 10">Belongs to the beta-class carbonic anhydrase family.</text>
</comment>
<protein>
    <recommendedName>
        <fullName evidence="3 10">Carbonic anhydrase</fullName>
        <ecNumber evidence="2 10">4.2.1.1</ecNumber>
    </recommendedName>
    <alternativeName>
        <fullName evidence="7 10">Carbonate dehydratase</fullName>
    </alternativeName>
</protein>
<evidence type="ECO:0000256" key="7">
    <source>
        <dbReference type="ARBA" id="ARBA00031969"/>
    </source>
</evidence>
<evidence type="ECO:0000313" key="12">
    <source>
        <dbReference type="Proteomes" id="UP000242146"/>
    </source>
</evidence>
<name>A0A1X2GX37_9FUNG</name>
<evidence type="ECO:0000256" key="1">
    <source>
        <dbReference type="ARBA" id="ARBA00006217"/>
    </source>
</evidence>
<dbReference type="CDD" id="cd00883">
    <property type="entry name" value="beta_CA_cladeA"/>
    <property type="match status" value="1"/>
</dbReference>
<evidence type="ECO:0000256" key="2">
    <source>
        <dbReference type="ARBA" id="ARBA00012925"/>
    </source>
</evidence>
<feature type="binding site" evidence="9">
    <location>
        <position position="164"/>
    </location>
    <ligand>
        <name>Zn(2+)</name>
        <dbReference type="ChEBI" id="CHEBI:29105"/>
    </ligand>
</feature>
<evidence type="ECO:0000256" key="4">
    <source>
        <dbReference type="ARBA" id="ARBA00022723"/>
    </source>
</evidence>
<feature type="binding site" evidence="9">
    <location>
        <position position="167"/>
    </location>
    <ligand>
        <name>Zn(2+)</name>
        <dbReference type="ChEBI" id="CHEBI:29105"/>
    </ligand>
</feature>
<dbReference type="Proteomes" id="UP000242146">
    <property type="component" value="Unassembled WGS sequence"/>
</dbReference>
<dbReference type="GO" id="GO:0004089">
    <property type="term" value="F:carbonate dehydratase activity"/>
    <property type="evidence" value="ECO:0007669"/>
    <property type="project" value="UniProtKB-UniRule"/>
</dbReference>
<accession>A0A1X2GX37</accession>
<reference evidence="11 12" key="1">
    <citation type="submission" date="2016-07" db="EMBL/GenBank/DDBJ databases">
        <title>Pervasive Adenine N6-methylation of Active Genes in Fungi.</title>
        <authorList>
            <consortium name="DOE Joint Genome Institute"/>
            <person name="Mondo S.J."/>
            <person name="Dannebaum R.O."/>
            <person name="Kuo R.C."/>
            <person name="Labutti K."/>
            <person name="Haridas S."/>
            <person name="Kuo A."/>
            <person name="Salamov A."/>
            <person name="Ahrendt S.R."/>
            <person name="Lipzen A."/>
            <person name="Sullivan W."/>
            <person name="Andreopoulos W.B."/>
            <person name="Clum A."/>
            <person name="Lindquist E."/>
            <person name="Daum C."/>
            <person name="Ramamoorthy G.K."/>
            <person name="Gryganskyi A."/>
            <person name="Culley D."/>
            <person name="Magnuson J.K."/>
            <person name="James T.Y."/>
            <person name="O'Malley M.A."/>
            <person name="Stajich J.E."/>
            <person name="Spatafora J.W."/>
            <person name="Visel A."/>
            <person name="Grigoriev I.V."/>
        </authorList>
    </citation>
    <scope>NUCLEOTIDE SEQUENCE [LARGE SCALE GENOMIC DNA]</scope>
    <source>
        <strain evidence="11 12">NRRL 3301</strain>
    </source>
</reference>
<comment type="function">
    <text evidence="10">Reversible hydration of carbon dioxide.</text>
</comment>
<dbReference type="Gene3D" id="3.40.1050.10">
    <property type="entry name" value="Carbonic anhydrase"/>
    <property type="match status" value="1"/>
</dbReference>
<keyword evidence="5 9" id="KW-0862">Zinc</keyword>
<dbReference type="PROSITE" id="PS00705">
    <property type="entry name" value="PROK_CO2_ANHYDRASE_2"/>
    <property type="match status" value="1"/>
</dbReference>
<proteinExistence type="inferred from homology"/>
<keyword evidence="12" id="KW-1185">Reference proteome</keyword>
<evidence type="ECO:0000256" key="6">
    <source>
        <dbReference type="ARBA" id="ARBA00023239"/>
    </source>
</evidence>
<evidence type="ECO:0000256" key="8">
    <source>
        <dbReference type="ARBA" id="ARBA00048348"/>
    </source>
</evidence>
<dbReference type="GO" id="GO:0015976">
    <property type="term" value="P:carbon utilization"/>
    <property type="evidence" value="ECO:0007669"/>
    <property type="project" value="InterPro"/>
</dbReference>
<dbReference type="EMBL" id="MCGT01000001">
    <property type="protein sequence ID" value="ORX62648.1"/>
    <property type="molecule type" value="Genomic_DNA"/>
</dbReference>
<dbReference type="EC" id="4.2.1.1" evidence="2 10"/>
<keyword evidence="4 9" id="KW-0479">Metal-binding</keyword>
<dbReference type="GO" id="GO:0008270">
    <property type="term" value="F:zinc ion binding"/>
    <property type="evidence" value="ECO:0007669"/>
    <property type="project" value="UniProtKB-UniRule"/>
</dbReference>
<organism evidence="11 12">
    <name type="scientific">Hesseltinella vesiculosa</name>
    <dbReference type="NCBI Taxonomy" id="101127"/>
    <lineage>
        <taxon>Eukaryota</taxon>
        <taxon>Fungi</taxon>
        <taxon>Fungi incertae sedis</taxon>
        <taxon>Mucoromycota</taxon>
        <taxon>Mucoromycotina</taxon>
        <taxon>Mucoromycetes</taxon>
        <taxon>Mucorales</taxon>
        <taxon>Cunninghamellaceae</taxon>
        <taxon>Hesseltinella</taxon>
    </lineage>
</organism>
<evidence type="ECO:0000256" key="5">
    <source>
        <dbReference type="ARBA" id="ARBA00022833"/>
    </source>
</evidence>
<dbReference type="AlphaFoldDB" id="A0A1X2GX37"/>
<dbReference type="InterPro" id="IPR015892">
    <property type="entry name" value="Carbonic_anhydrase_CS"/>
</dbReference>
<feature type="binding site" evidence="9">
    <location>
        <position position="108"/>
    </location>
    <ligand>
        <name>Zn(2+)</name>
        <dbReference type="ChEBI" id="CHEBI:29105"/>
    </ligand>
</feature>
<dbReference type="PROSITE" id="PS00704">
    <property type="entry name" value="PROK_CO2_ANHYDRASE_1"/>
    <property type="match status" value="1"/>
</dbReference>
<dbReference type="STRING" id="101127.A0A1X2GX37"/>
<sequence>MAQRSFSLSWPVLADDSNNKKPGKKDRRFLRFFQPLAFNDPSNEKIRDNCCTPLTSQVQRNKFDPADSSLDGLLENNRQWAAAVTEEDPEFFKNISVRQEPKILWIGCSDSRVPANQIVQLGPGEIFVHRNIANVVHHGDMNCLSVIQFAVESLKVEHIIVCGHMRCGGISAALSNKTYGFIDSWLRMIKDVYQANEKEFEGIDDKEARVKKLVELNAINSARNVCHTVFVQRAWERGQKLTVHAWAYDIGDGIAHRLDWQVSNNKDLNHIFRVKI</sequence>
<dbReference type="SMART" id="SM00947">
    <property type="entry name" value="Pro_CA"/>
    <property type="match status" value="1"/>
</dbReference>
<dbReference type="OrthoDB" id="10248475at2759"/>
<evidence type="ECO:0000313" key="11">
    <source>
        <dbReference type="EMBL" id="ORX62648.1"/>
    </source>
</evidence>
<dbReference type="InterPro" id="IPR001765">
    <property type="entry name" value="Carbonic_anhydrase"/>
</dbReference>
<dbReference type="PANTHER" id="PTHR11002:SF76">
    <property type="entry name" value="CARBONIC ANHYDRASE"/>
    <property type="match status" value="1"/>
</dbReference>
<evidence type="ECO:0000256" key="3">
    <source>
        <dbReference type="ARBA" id="ARBA00014628"/>
    </source>
</evidence>
<evidence type="ECO:0000256" key="10">
    <source>
        <dbReference type="RuleBase" id="RU003956"/>
    </source>
</evidence>
<evidence type="ECO:0000256" key="9">
    <source>
        <dbReference type="PIRSR" id="PIRSR601765-1"/>
    </source>
</evidence>
<keyword evidence="6 10" id="KW-0456">Lyase</keyword>
<dbReference type="Pfam" id="PF00484">
    <property type="entry name" value="Pro_CA"/>
    <property type="match status" value="1"/>
</dbReference>
<dbReference type="InterPro" id="IPR036874">
    <property type="entry name" value="Carbonic_anhydrase_sf"/>
</dbReference>
<gene>
    <name evidence="11" type="ORF">DM01DRAFT_1330774</name>
</gene>
<feature type="binding site" evidence="9">
    <location>
        <position position="110"/>
    </location>
    <ligand>
        <name>Zn(2+)</name>
        <dbReference type="ChEBI" id="CHEBI:29105"/>
    </ligand>
</feature>
<dbReference type="SUPFAM" id="SSF53056">
    <property type="entry name" value="beta-carbonic anhydrase, cab"/>
    <property type="match status" value="1"/>
</dbReference>
<comment type="catalytic activity">
    <reaction evidence="8 10">
        <text>hydrogencarbonate + H(+) = CO2 + H2O</text>
        <dbReference type="Rhea" id="RHEA:10748"/>
        <dbReference type="ChEBI" id="CHEBI:15377"/>
        <dbReference type="ChEBI" id="CHEBI:15378"/>
        <dbReference type="ChEBI" id="CHEBI:16526"/>
        <dbReference type="ChEBI" id="CHEBI:17544"/>
        <dbReference type="EC" id="4.2.1.1"/>
    </reaction>
</comment>
<comment type="caution">
    <text evidence="11">The sequence shown here is derived from an EMBL/GenBank/DDBJ whole genome shotgun (WGS) entry which is preliminary data.</text>
</comment>
<dbReference type="PANTHER" id="PTHR11002">
    <property type="entry name" value="CARBONIC ANHYDRASE"/>
    <property type="match status" value="1"/>
</dbReference>
<dbReference type="FunFam" id="3.40.1050.10:FF:000001">
    <property type="entry name" value="Carbonic anhydrase"/>
    <property type="match status" value="1"/>
</dbReference>